<gene>
    <name evidence="1" type="ORF">GCM10011518_19370</name>
</gene>
<reference evidence="2" key="1">
    <citation type="journal article" date="2019" name="Int. J. Syst. Evol. Microbiol.">
        <title>The Global Catalogue of Microorganisms (GCM) 10K type strain sequencing project: providing services to taxonomists for standard genome sequencing and annotation.</title>
        <authorList>
            <consortium name="The Broad Institute Genomics Platform"/>
            <consortium name="The Broad Institute Genome Sequencing Center for Infectious Disease"/>
            <person name="Wu L."/>
            <person name="Ma J."/>
        </authorList>
    </citation>
    <scope>NUCLEOTIDE SEQUENCE [LARGE SCALE GENOMIC DNA]</scope>
    <source>
        <strain evidence="2">CGMCC 1.16060</strain>
    </source>
</reference>
<name>A0ABQ1U556_9FLAO</name>
<dbReference type="EMBL" id="BMKP01000003">
    <property type="protein sequence ID" value="GGF10275.1"/>
    <property type="molecule type" value="Genomic_DNA"/>
</dbReference>
<accession>A0ABQ1U556</accession>
<proteinExistence type="predicted"/>
<sequence length="364" mass="43518">MKQNIFQILSLFSFAIYAQVQEIPTDILKYDPNLTPQEIISNYYPDSNLDNDFRTNRHFFDMINFDLEKNKPVKSVSFTLSDDKSPAYHYEFDKEGKITFINDFVGACTHSYSYSKNLITIIEYSKHYNKNIKIDSVYFDNNQNVIKQSHTSYMDRNSEICVQSFLINKYSEDNKLIKKYFYGNHKKDKQTIGYICLYENFKDSIIKRQHYLLNENSSYQDFLNNPKYISPKYNKTAYYVNNKGKIYKIEYTSNDDNHKLRNYKTIIYDKLGRIIELNESESNYDQSFEYDNFGNLSQYKIGNDFTKYHYDDNRYISRSEEVYGTIQKTIDLSFINDEYGNWIKMLNKLDGSRPVLARRTIIYY</sequence>
<dbReference type="Proteomes" id="UP000655016">
    <property type="component" value="Unassembled WGS sequence"/>
</dbReference>
<comment type="caution">
    <text evidence="1">The sequence shown here is derived from an EMBL/GenBank/DDBJ whole genome shotgun (WGS) entry which is preliminary data.</text>
</comment>
<evidence type="ECO:0000313" key="2">
    <source>
        <dbReference type="Proteomes" id="UP000655016"/>
    </source>
</evidence>
<protein>
    <recommendedName>
        <fullName evidence="3">YD repeat-containing protein</fullName>
    </recommendedName>
</protein>
<organism evidence="1 2">
    <name type="scientific">Flavobacterium limi</name>
    <dbReference type="NCBI Taxonomy" id="2045105"/>
    <lineage>
        <taxon>Bacteria</taxon>
        <taxon>Pseudomonadati</taxon>
        <taxon>Bacteroidota</taxon>
        <taxon>Flavobacteriia</taxon>
        <taxon>Flavobacteriales</taxon>
        <taxon>Flavobacteriaceae</taxon>
        <taxon>Flavobacterium</taxon>
    </lineage>
</organism>
<evidence type="ECO:0000313" key="1">
    <source>
        <dbReference type="EMBL" id="GGF10275.1"/>
    </source>
</evidence>
<dbReference type="RefSeq" id="WP_163393708.1">
    <property type="nucleotide sequence ID" value="NZ_BMKP01000003.1"/>
</dbReference>
<evidence type="ECO:0008006" key="3">
    <source>
        <dbReference type="Google" id="ProtNLM"/>
    </source>
</evidence>
<keyword evidence="2" id="KW-1185">Reference proteome</keyword>